<dbReference type="Proteomes" id="UP000515855">
    <property type="component" value="Segment"/>
</dbReference>
<keyword evidence="2" id="KW-1185">Reference proteome</keyword>
<accession>A0A7G7WWD9</accession>
<gene>
    <name evidence="1" type="ORF">AF3_185</name>
</gene>
<evidence type="ECO:0000313" key="1">
    <source>
        <dbReference type="EMBL" id="QNH71533.1"/>
    </source>
</evidence>
<proteinExistence type="predicted"/>
<organism evidence="1 2">
    <name type="scientific">Rhizobium phage AF3</name>
    <dbReference type="NCBI Taxonomy" id="2763529"/>
    <lineage>
        <taxon>Viruses</taxon>
        <taxon>Duplodnaviria</taxon>
        <taxon>Heunggongvirae</taxon>
        <taxon>Uroviricota</taxon>
        <taxon>Caudoviricetes</taxon>
        <taxon>Pootjesviridae</taxon>
        <taxon>Innesvirus</taxon>
        <taxon>Innesvirus AF3</taxon>
    </lineage>
</organism>
<name>A0A7G7WWD9_9CAUD</name>
<dbReference type="EMBL" id="MT778837">
    <property type="protein sequence ID" value="QNH71533.1"/>
    <property type="molecule type" value="Genomic_DNA"/>
</dbReference>
<protein>
    <submittedName>
        <fullName evidence="1">Uncharacterized protein</fullName>
    </submittedName>
</protein>
<evidence type="ECO:0000313" key="2">
    <source>
        <dbReference type="Proteomes" id="UP000515855"/>
    </source>
</evidence>
<sequence>MANFAQKEVAEEVVRRYFKSRLAFIETSVKSSSDGPFISFSISGKPGDLLEFLQSYGVGLEREGEDNVEDFTVEIIGDLRWNLTAPVIF</sequence>
<reference evidence="1 2" key="1">
    <citation type="submission" date="2020-07" db="EMBL/GenBank/DDBJ databases">
        <title>Complete genome sequence of Rhizobium leguminosarum bacteriophage vB_RlegM_AF3.</title>
        <authorList>
            <person name="Gunathilake D."/>
            <person name="Mackenzie K.D."/>
            <person name="Yost C.K."/>
            <person name="Hynes M.F."/>
        </authorList>
    </citation>
    <scope>NUCLEOTIDE SEQUENCE [LARGE SCALE GENOMIC DNA]</scope>
</reference>